<dbReference type="InterPro" id="IPR000515">
    <property type="entry name" value="MetI-like"/>
</dbReference>
<evidence type="ECO:0000313" key="9">
    <source>
        <dbReference type="EMBL" id="SHG71441.1"/>
    </source>
</evidence>
<dbReference type="AlphaFoldDB" id="A0A1M5M2F9"/>
<evidence type="ECO:0000256" key="7">
    <source>
        <dbReference type="RuleBase" id="RU363032"/>
    </source>
</evidence>
<dbReference type="SUPFAM" id="SSF161098">
    <property type="entry name" value="MetI-like"/>
    <property type="match status" value="1"/>
</dbReference>
<keyword evidence="10" id="KW-1185">Reference proteome</keyword>
<keyword evidence="3" id="KW-1003">Cell membrane</keyword>
<organism evidence="9 10">
    <name type="scientific">Thermosyntropha lipolytica DSM 11003</name>
    <dbReference type="NCBI Taxonomy" id="1123382"/>
    <lineage>
        <taxon>Bacteria</taxon>
        <taxon>Bacillati</taxon>
        <taxon>Bacillota</taxon>
        <taxon>Clostridia</taxon>
        <taxon>Eubacteriales</taxon>
        <taxon>Syntrophomonadaceae</taxon>
        <taxon>Thermosyntropha</taxon>
    </lineage>
</organism>
<feature type="transmembrane region" description="Helical" evidence="7">
    <location>
        <begin position="94"/>
        <end position="119"/>
    </location>
</feature>
<evidence type="ECO:0000256" key="4">
    <source>
        <dbReference type="ARBA" id="ARBA00022692"/>
    </source>
</evidence>
<gene>
    <name evidence="9" type="ORF">SAMN02745221_00810</name>
</gene>
<feature type="transmembrane region" description="Helical" evidence="7">
    <location>
        <begin position="221"/>
        <end position="239"/>
    </location>
</feature>
<dbReference type="PANTHER" id="PTHR30151:SF20">
    <property type="entry name" value="ABC TRANSPORTER PERMEASE PROTEIN HI_0355-RELATED"/>
    <property type="match status" value="1"/>
</dbReference>
<dbReference type="EMBL" id="FQWY01000010">
    <property type="protein sequence ID" value="SHG71441.1"/>
    <property type="molecule type" value="Genomic_DNA"/>
</dbReference>
<feature type="transmembrane region" description="Helical" evidence="7">
    <location>
        <begin position="125"/>
        <end position="141"/>
    </location>
</feature>
<feature type="transmembrane region" description="Helical" evidence="7">
    <location>
        <begin position="181"/>
        <end position="200"/>
    </location>
</feature>
<evidence type="ECO:0000256" key="1">
    <source>
        <dbReference type="ARBA" id="ARBA00004651"/>
    </source>
</evidence>
<accession>A0A1M5M2F9</accession>
<dbReference type="RefSeq" id="WP_073090437.1">
    <property type="nucleotide sequence ID" value="NZ_FQWY01000010.1"/>
</dbReference>
<dbReference type="Gene3D" id="1.10.3720.10">
    <property type="entry name" value="MetI-like"/>
    <property type="match status" value="1"/>
</dbReference>
<dbReference type="InterPro" id="IPR035906">
    <property type="entry name" value="MetI-like_sf"/>
</dbReference>
<comment type="similarity">
    <text evidence="7">Belongs to the binding-protein-dependent transport system permease family.</text>
</comment>
<dbReference type="Pfam" id="PF00528">
    <property type="entry name" value="BPD_transp_1"/>
    <property type="match status" value="1"/>
</dbReference>
<dbReference type="OrthoDB" id="9804353at2"/>
<dbReference type="PANTHER" id="PTHR30151">
    <property type="entry name" value="ALKANE SULFONATE ABC TRANSPORTER-RELATED, MEMBRANE SUBUNIT"/>
    <property type="match status" value="1"/>
</dbReference>
<comment type="subcellular location">
    <subcellularLocation>
        <location evidence="1 7">Cell membrane</location>
        <topology evidence="1 7">Multi-pass membrane protein</topology>
    </subcellularLocation>
</comment>
<protein>
    <submittedName>
        <fullName evidence="9">ABC-type nitrate/sulfonate/bicarbonate transport system, permease component</fullName>
    </submittedName>
</protein>
<evidence type="ECO:0000256" key="5">
    <source>
        <dbReference type="ARBA" id="ARBA00022989"/>
    </source>
</evidence>
<evidence type="ECO:0000256" key="6">
    <source>
        <dbReference type="ARBA" id="ARBA00023136"/>
    </source>
</evidence>
<dbReference type="GO" id="GO:0005886">
    <property type="term" value="C:plasma membrane"/>
    <property type="evidence" value="ECO:0007669"/>
    <property type="project" value="UniProtKB-SubCell"/>
</dbReference>
<name>A0A1M5M2F9_9FIRM</name>
<feature type="transmembrane region" description="Helical" evidence="7">
    <location>
        <begin position="54"/>
        <end position="82"/>
    </location>
</feature>
<evidence type="ECO:0000256" key="2">
    <source>
        <dbReference type="ARBA" id="ARBA00022448"/>
    </source>
</evidence>
<evidence type="ECO:0000256" key="3">
    <source>
        <dbReference type="ARBA" id="ARBA00022475"/>
    </source>
</evidence>
<dbReference type="GO" id="GO:0055085">
    <property type="term" value="P:transmembrane transport"/>
    <property type="evidence" value="ECO:0007669"/>
    <property type="project" value="InterPro"/>
</dbReference>
<dbReference type="CDD" id="cd06261">
    <property type="entry name" value="TM_PBP2"/>
    <property type="match status" value="1"/>
</dbReference>
<feature type="domain" description="ABC transmembrane type-1" evidence="8">
    <location>
        <begin position="59"/>
        <end position="239"/>
    </location>
</feature>
<evidence type="ECO:0000313" key="10">
    <source>
        <dbReference type="Proteomes" id="UP000242329"/>
    </source>
</evidence>
<keyword evidence="2 7" id="KW-0813">Transport</keyword>
<proteinExistence type="inferred from homology"/>
<keyword evidence="6 7" id="KW-0472">Membrane</keyword>
<dbReference type="PROSITE" id="PS50928">
    <property type="entry name" value="ABC_TM1"/>
    <property type="match status" value="1"/>
</dbReference>
<keyword evidence="5 7" id="KW-1133">Transmembrane helix</keyword>
<reference evidence="10" key="1">
    <citation type="submission" date="2016-11" db="EMBL/GenBank/DDBJ databases">
        <authorList>
            <person name="Varghese N."/>
            <person name="Submissions S."/>
        </authorList>
    </citation>
    <scope>NUCLEOTIDE SEQUENCE [LARGE SCALE GENOMIC DNA]</scope>
    <source>
        <strain evidence="10">DSM 11003</strain>
    </source>
</reference>
<dbReference type="Proteomes" id="UP000242329">
    <property type="component" value="Unassembled WGS sequence"/>
</dbReference>
<dbReference type="STRING" id="1123382.SAMN02745221_00810"/>
<evidence type="ECO:0000259" key="8">
    <source>
        <dbReference type="PROSITE" id="PS50928"/>
    </source>
</evidence>
<sequence length="256" mass="28293">MRKSANTAHKLAPIITFLLLLLLWEAGVRVYQIKPWILPGPLAVANALVKETPLLLTHTAATLLEALSGFFIAIVLALLLGIILNSSQLLHKAIYPLLIISQTIPLIVLAVLFTIWFGWGITPKIIIVVLVCFFPITINLMEGINSVDPDQINLFRSMGASNFTIFRMVKFPSALPAFFSGLRIAATYSIMAAVIGEWLGAQKGLGYFMTLKQKSFAIDEVLAAVIIICLLSFLLVKIVDLAEYFLLPWNRIEEIS</sequence>
<keyword evidence="4 7" id="KW-0812">Transmembrane</keyword>